<sequence length="159" mass="18511">MQNALSGVHFRAFEEVRKDWLTMKRNPTLVIRIPGLPTLLSRATSFNRTNVSEFFDKYKSVLDKHNYTSSRIWNANETGITTVCTIKLYISMFLPRLQPLDEGVYRQFKNYMSKYQTAWMHNNPNKIMTIYDLPGIVKDSLPLTFNSSKIMSGFRKSSI</sequence>
<dbReference type="EMBL" id="KQ977969">
    <property type="protein sequence ID" value="KYM98414.1"/>
    <property type="molecule type" value="Genomic_DNA"/>
</dbReference>
<accession>A0A151IDD2</accession>
<reference evidence="1 2" key="1">
    <citation type="submission" date="2016-03" db="EMBL/GenBank/DDBJ databases">
        <title>Cyphomyrmex costatus WGS genome.</title>
        <authorList>
            <person name="Nygaard S."/>
            <person name="Hu H."/>
            <person name="Boomsma J."/>
            <person name="Zhang G."/>
        </authorList>
    </citation>
    <scope>NUCLEOTIDE SEQUENCE [LARGE SCALE GENOMIC DNA]</scope>
    <source>
        <strain evidence="1">MS0001</strain>
        <tissue evidence="1">Whole body</tissue>
    </source>
</reference>
<proteinExistence type="predicted"/>
<evidence type="ECO:0000313" key="2">
    <source>
        <dbReference type="Proteomes" id="UP000078542"/>
    </source>
</evidence>
<organism evidence="1 2">
    <name type="scientific">Cyphomyrmex costatus</name>
    <dbReference type="NCBI Taxonomy" id="456900"/>
    <lineage>
        <taxon>Eukaryota</taxon>
        <taxon>Metazoa</taxon>
        <taxon>Ecdysozoa</taxon>
        <taxon>Arthropoda</taxon>
        <taxon>Hexapoda</taxon>
        <taxon>Insecta</taxon>
        <taxon>Pterygota</taxon>
        <taxon>Neoptera</taxon>
        <taxon>Endopterygota</taxon>
        <taxon>Hymenoptera</taxon>
        <taxon>Apocrita</taxon>
        <taxon>Aculeata</taxon>
        <taxon>Formicoidea</taxon>
        <taxon>Formicidae</taxon>
        <taxon>Myrmicinae</taxon>
        <taxon>Cyphomyrmex</taxon>
    </lineage>
</organism>
<gene>
    <name evidence="1" type="ORF">ALC62_10873</name>
</gene>
<keyword evidence="2" id="KW-1185">Reference proteome</keyword>
<name>A0A151IDD2_9HYME</name>
<dbReference type="AlphaFoldDB" id="A0A151IDD2"/>
<evidence type="ECO:0000313" key="1">
    <source>
        <dbReference type="EMBL" id="KYM98414.1"/>
    </source>
</evidence>
<dbReference type="Proteomes" id="UP000078542">
    <property type="component" value="Unassembled WGS sequence"/>
</dbReference>
<dbReference type="STRING" id="456900.A0A151IDD2"/>
<protein>
    <submittedName>
        <fullName evidence="1">Uncharacterized protein</fullName>
    </submittedName>
</protein>